<gene>
    <name evidence="2" type="ORF">ATC70_004709</name>
</gene>
<accession>A0AAN7D4R1</accession>
<sequence>MNNESSPEPRHFLIRMLSLSKKRIQESKYTRVFTILIVLTTFICIVLESVIVNSHVKVYQDLINNQSIQDVPSTSVDPDKKLVENDADAKIMLIALGLRRLKNENVFFILFSLFQFVLGMDAIVRQSVIQLVAHTVNQVLLVVFAAIQVGGTIYKHLDVKNDIPPPEDTDVSWNFNFALRNEVGLVSVMFLLSMLFMYLCWKLYKQFGWNIYKRIGADIEQQARFKLTQIFFLILKLDAFFHFVLCVFYAVVMSQERYYSLWGVINRKFIGYIIHIILTVLLIPGLLFARRGVITESKTIMMVFLVTQIIMGLDFILILVDSAGSWVFWILAVCLAIILCISTIVLDILVCRNFGKGLKPYLKRLFIEENDKPQYQPSGNNAALLKTNEWMIDDEDDYPMAQTNKPSSAYISHNNNNSSGYIA</sequence>
<dbReference type="AlphaFoldDB" id="A0AAN7D4R1"/>
<reference evidence="2 3" key="1">
    <citation type="submission" date="2022-11" db="EMBL/GenBank/DDBJ databases">
        <title>Mucor velutinosus strain NIH1002 WGS.</title>
        <authorList>
            <person name="Subramanian P."/>
            <person name="Mullikin J.C."/>
            <person name="Segre J.A."/>
            <person name="Zelazny A.M."/>
        </authorList>
    </citation>
    <scope>NUCLEOTIDE SEQUENCE [LARGE SCALE GENOMIC DNA]</scope>
    <source>
        <strain evidence="2 3">NIH1002</strain>
    </source>
</reference>
<dbReference type="InterPro" id="IPR040410">
    <property type="entry name" value="UPF0658_Golgi"/>
</dbReference>
<proteinExistence type="predicted"/>
<dbReference type="GO" id="GO:0005794">
    <property type="term" value="C:Golgi apparatus"/>
    <property type="evidence" value="ECO:0007669"/>
    <property type="project" value="TreeGrafter"/>
</dbReference>
<dbReference type="GeneID" id="89948395"/>
<dbReference type="EMBL" id="JASEJX010000033">
    <property type="protein sequence ID" value="KAK4510279.1"/>
    <property type="molecule type" value="Genomic_DNA"/>
</dbReference>
<protein>
    <submittedName>
        <fullName evidence="2">Uncharacterized protein</fullName>
    </submittedName>
</protein>
<keyword evidence="1" id="KW-1133">Transmembrane helix</keyword>
<keyword evidence="1" id="KW-0472">Membrane</keyword>
<feature type="transmembrane region" description="Helical" evidence="1">
    <location>
        <begin position="136"/>
        <end position="154"/>
    </location>
</feature>
<dbReference type="PANTHER" id="PTHR34391:SF2">
    <property type="entry name" value="TRP C-TERMINAL DOMAIN-CONTAINING PROTEIN"/>
    <property type="match status" value="1"/>
</dbReference>
<feature type="transmembrane region" description="Helical" evidence="1">
    <location>
        <begin position="326"/>
        <end position="350"/>
    </location>
</feature>
<evidence type="ECO:0000313" key="2">
    <source>
        <dbReference type="EMBL" id="KAK4510279.1"/>
    </source>
</evidence>
<feature type="transmembrane region" description="Helical" evidence="1">
    <location>
        <begin position="272"/>
        <end position="289"/>
    </location>
</feature>
<feature type="transmembrane region" description="Helical" evidence="1">
    <location>
        <begin position="301"/>
        <end position="320"/>
    </location>
</feature>
<dbReference type="PANTHER" id="PTHR34391">
    <property type="entry name" value="UPF0658 GOLGI APPARATUS MEMBRANE PROTEIN C1952.10C-RELATED"/>
    <property type="match status" value="1"/>
</dbReference>
<organism evidence="2 3">
    <name type="scientific">Mucor velutinosus</name>
    <dbReference type="NCBI Taxonomy" id="708070"/>
    <lineage>
        <taxon>Eukaryota</taxon>
        <taxon>Fungi</taxon>
        <taxon>Fungi incertae sedis</taxon>
        <taxon>Mucoromycota</taxon>
        <taxon>Mucoromycotina</taxon>
        <taxon>Mucoromycetes</taxon>
        <taxon>Mucorales</taxon>
        <taxon>Mucorineae</taxon>
        <taxon>Mucoraceae</taxon>
        <taxon>Mucor</taxon>
    </lineage>
</organism>
<evidence type="ECO:0000256" key="1">
    <source>
        <dbReference type="SAM" id="Phobius"/>
    </source>
</evidence>
<keyword evidence="3" id="KW-1185">Reference proteome</keyword>
<comment type="caution">
    <text evidence="2">The sequence shown here is derived from an EMBL/GenBank/DDBJ whole genome shotgun (WGS) entry which is preliminary data.</text>
</comment>
<feature type="transmembrane region" description="Helical" evidence="1">
    <location>
        <begin position="183"/>
        <end position="204"/>
    </location>
</feature>
<feature type="transmembrane region" description="Helical" evidence="1">
    <location>
        <begin position="230"/>
        <end position="252"/>
    </location>
</feature>
<feature type="transmembrane region" description="Helical" evidence="1">
    <location>
        <begin position="32"/>
        <end position="52"/>
    </location>
</feature>
<name>A0AAN7D4R1_9FUNG</name>
<keyword evidence="1" id="KW-0812">Transmembrane</keyword>
<evidence type="ECO:0000313" key="3">
    <source>
        <dbReference type="Proteomes" id="UP001304243"/>
    </source>
</evidence>
<dbReference type="Proteomes" id="UP001304243">
    <property type="component" value="Unassembled WGS sequence"/>
</dbReference>
<dbReference type="RefSeq" id="XP_064676945.1">
    <property type="nucleotide sequence ID" value="XM_064824009.1"/>
</dbReference>
<feature type="transmembrane region" description="Helical" evidence="1">
    <location>
        <begin position="106"/>
        <end position="124"/>
    </location>
</feature>